<dbReference type="Gene3D" id="2.60.40.10">
    <property type="entry name" value="Immunoglobulins"/>
    <property type="match status" value="1"/>
</dbReference>
<evidence type="ECO:0000256" key="14">
    <source>
        <dbReference type="SAM" id="MobiDB-lite"/>
    </source>
</evidence>
<dbReference type="GO" id="GO:0008955">
    <property type="term" value="F:peptidoglycan glycosyltransferase activity"/>
    <property type="evidence" value="ECO:0007669"/>
    <property type="project" value="UniProtKB-EC"/>
</dbReference>
<evidence type="ECO:0000256" key="4">
    <source>
        <dbReference type="ARBA" id="ARBA00022670"/>
    </source>
</evidence>
<feature type="region of interest" description="Disordered" evidence="14">
    <location>
        <begin position="777"/>
        <end position="914"/>
    </location>
</feature>
<dbReference type="NCBIfam" id="TIGR02074">
    <property type="entry name" value="PBP_1a_fam"/>
    <property type="match status" value="1"/>
</dbReference>
<feature type="region of interest" description="Disordered" evidence="14">
    <location>
        <begin position="1"/>
        <end position="28"/>
    </location>
</feature>
<keyword evidence="3" id="KW-0121">Carboxypeptidase</keyword>
<dbReference type="InterPro" id="IPR012338">
    <property type="entry name" value="Beta-lactam/transpept-like"/>
</dbReference>
<dbReference type="PROSITE" id="PS50853">
    <property type="entry name" value="FN3"/>
    <property type="match status" value="1"/>
</dbReference>
<dbReference type="SUPFAM" id="SSF53955">
    <property type="entry name" value="Lysozyme-like"/>
    <property type="match status" value="1"/>
</dbReference>
<sequence length="914" mass="100534">MAEKYNTREERRKQGQTQKKGPEKGSNKPTNMLKRIFLILVTIGIIGLVAGGAAMAYFISDAPKLDEKLLKDPVTSKILDENGKLLAEIGKENRDYVNYEDIPDLVEEAFLATEDSRFYEHHGVDFLRLGSAVIANVKNGFGSEGASTLTQQVIKRSYLTPDKTIKRKVQEMWLSIQLERKYTKEEIFEMYVNKIFFANRANGILTASQTYYGKDLSELKLNEAAMLVGLPQSPSRYDPYKYPERAKERRDIVLHLMNKHGYITETEMKNAQSIEITQGLQEIDKSQIDTTAYDAFIDLVIEEVGDMGDYNVFTDGLEIQTTIDKDAQEYVYNMLNSDEIINYPSKDLQAGVTLLDTETGEIKAVGGGRNTTVKRGWNYATDAKRSPGSTIKPILDYGPAVEYLNWSTYHQIKDEEYSYSDGTSLKNASGRHYGTVTTREALARSLNIPALKTLQAVGLDRARDFATDLGIPFDKEITESAALGGGKDVSTLELAGAYSSFGNNGIYNEPHSVKKIVLRDKTTIKNKTESKPVMKDSTAFIVTDMLKSVMKEPYGTGRLANIPSLPVAGKTGSTNFTPEQRAANNIPSSGVKDSWMAGYTTNYTVAVWAGYDNASGEQMEYLGESSQRIPKSIFKNLMEHMAQSKETKDFDQPDSVVKVGVIKGSNPAVKANEYTPSSKITYEYYVKGHEPTQVTTEYEKIDSPGINASYNQESNEINLSWSYPKGNGNTQFEVKMSVDGGAQSVLKKSKDTSLTIPNPTPGSKYTFSVVALVDNQQSDPASTSVKIPAEAVVPEDTEDEEIEDPAEGEDTEQETPAEGEEDKQDEDKNNNGNSGNSDNNDNNGNNGNGNNDNNGNGNGNGNGNNTDDGNGNKGDEDVEGGDDATDPGTVEEEKPVETPAPDPNPDPDPDKDTE</sequence>
<dbReference type="RefSeq" id="WP_069981703.1">
    <property type="nucleotide sequence ID" value="NZ_BCVO01000008.1"/>
</dbReference>
<evidence type="ECO:0000256" key="7">
    <source>
        <dbReference type="ARBA" id="ARBA00022801"/>
    </source>
</evidence>
<evidence type="ECO:0000256" key="6">
    <source>
        <dbReference type="ARBA" id="ARBA00022679"/>
    </source>
</evidence>
<accession>A0A223EMI1</accession>
<evidence type="ECO:0000256" key="8">
    <source>
        <dbReference type="ARBA" id="ARBA00022960"/>
    </source>
</evidence>
<dbReference type="GO" id="GO:0008360">
    <property type="term" value="P:regulation of cell shape"/>
    <property type="evidence" value="ECO:0007669"/>
    <property type="project" value="UniProtKB-KW"/>
</dbReference>
<dbReference type="FunFam" id="1.10.3810.10:FF:000001">
    <property type="entry name" value="Penicillin-binding protein 1A"/>
    <property type="match status" value="1"/>
</dbReference>
<dbReference type="EMBL" id="CP017704">
    <property type="protein sequence ID" value="ASS96440.1"/>
    <property type="molecule type" value="Genomic_DNA"/>
</dbReference>
<dbReference type="GO" id="GO:0009002">
    <property type="term" value="F:serine-type D-Ala-D-Ala carboxypeptidase activity"/>
    <property type="evidence" value="ECO:0007669"/>
    <property type="project" value="UniProtKB-EC"/>
</dbReference>
<keyword evidence="15" id="KW-0812">Transmembrane</keyword>
<organism evidence="17 18">
    <name type="scientific">Peribacillus simplex NBRC 15720 = DSM 1321</name>
    <dbReference type="NCBI Taxonomy" id="1349754"/>
    <lineage>
        <taxon>Bacteria</taxon>
        <taxon>Bacillati</taxon>
        <taxon>Bacillota</taxon>
        <taxon>Bacilli</taxon>
        <taxon>Bacillales</taxon>
        <taxon>Bacillaceae</taxon>
        <taxon>Peribacillus</taxon>
    </lineage>
</organism>
<dbReference type="InterPro" id="IPR050396">
    <property type="entry name" value="Glycosyltr_51/Transpeptidase"/>
</dbReference>
<dbReference type="Gene3D" id="3.40.710.10">
    <property type="entry name" value="DD-peptidase/beta-lactamase superfamily"/>
    <property type="match status" value="1"/>
</dbReference>
<evidence type="ECO:0000313" key="18">
    <source>
        <dbReference type="Proteomes" id="UP000214618"/>
    </source>
</evidence>
<dbReference type="Proteomes" id="UP000214618">
    <property type="component" value="Chromosome"/>
</dbReference>
<evidence type="ECO:0000256" key="1">
    <source>
        <dbReference type="ARBA" id="ARBA00007090"/>
    </source>
</evidence>
<evidence type="ECO:0000256" key="11">
    <source>
        <dbReference type="ARBA" id="ARBA00023316"/>
    </source>
</evidence>
<keyword evidence="4" id="KW-0645">Protease</keyword>
<feature type="compositionally biased region" description="Acidic residues" evidence="14">
    <location>
        <begin position="793"/>
        <end position="824"/>
    </location>
</feature>
<dbReference type="PANTHER" id="PTHR32282:SF29">
    <property type="entry name" value="PENICILLIN-BINDING PROTEIN 1A"/>
    <property type="match status" value="1"/>
</dbReference>
<evidence type="ECO:0000256" key="12">
    <source>
        <dbReference type="ARBA" id="ARBA00034000"/>
    </source>
</evidence>
<evidence type="ECO:0000259" key="16">
    <source>
        <dbReference type="PROSITE" id="PS50853"/>
    </source>
</evidence>
<keyword evidence="5" id="KW-0328">Glycosyltransferase</keyword>
<keyword evidence="15" id="KW-0472">Membrane</keyword>
<protein>
    <submittedName>
        <fullName evidence="17">Penicillin-binding protein</fullName>
    </submittedName>
</protein>
<dbReference type="InterPro" id="IPR013783">
    <property type="entry name" value="Ig-like_fold"/>
</dbReference>
<feature type="transmembrane region" description="Helical" evidence="15">
    <location>
        <begin position="36"/>
        <end position="59"/>
    </location>
</feature>
<evidence type="ECO:0000313" key="17">
    <source>
        <dbReference type="EMBL" id="ASS96440.1"/>
    </source>
</evidence>
<dbReference type="GO" id="GO:0030288">
    <property type="term" value="C:outer membrane-bounded periplasmic space"/>
    <property type="evidence" value="ECO:0007669"/>
    <property type="project" value="TreeGrafter"/>
</dbReference>
<dbReference type="InterPro" id="IPR023346">
    <property type="entry name" value="Lysozyme-like_dom_sf"/>
</dbReference>
<keyword evidence="9" id="KW-0573">Peptidoglycan synthesis</keyword>
<dbReference type="SUPFAM" id="SSF56601">
    <property type="entry name" value="beta-lactamase/transpeptidase-like"/>
    <property type="match status" value="1"/>
</dbReference>
<dbReference type="GO" id="GO:0008658">
    <property type="term" value="F:penicillin binding"/>
    <property type="evidence" value="ECO:0007669"/>
    <property type="project" value="InterPro"/>
</dbReference>
<dbReference type="InterPro" id="IPR001264">
    <property type="entry name" value="Glyco_trans_51"/>
</dbReference>
<dbReference type="InterPro" id="IPR036116">
    <property type="entry name" value="FN3_sf"/>
</dbReference>
<evidence type="ECO:0000256" key="3">
    <source>
        <dbReference type="ARBA" id="ARBA00022645"/>
    </source>
</evidence>
<dbReference type="SMART" id="SM00060">
    <property type="entry name" value="FN3"/>
    <property type="match status" value="1"/>
</dbReference>
<dbReference type="Gene3D" id="1.10.3810.10">
    <property type="entry name" value="Biosynthetic peptidoglycan transglycosylase-like"/>
    <property type="match status" value="1"/>
</dbReference>
<reference evidence="17 18" key="1">
    <citation type="submission" date="2016-10" db="EMBL/GenBank/DDBJ databases">
        <title>The whole genome sequencing and assembly of Bacillus simplex DSM 1321 strain.</title>
        <authorList>
            <person name="Park M.-K."/>
            <person name="Lee Y.-J."/>
            <person name="Yi H."/>
            <person name="Bahn Y.-S."/>
            <person name="Kim J.F."/>
            <person name="Lee D.-W."/>
        </authorList>
    </citation>
    <scope>NUCLEOTIDE SEQUENCE [LARGE SCALE GENOMIC DNA]</scope>
    <source>
        <strain evidence="17 18">DSM 1321</strain>
    </source>
</reference>
<keyword evidence="8" id="KW-0133">Cell shape</keyword>
<evidence type="ECO:0000256" key="2">
    <source>
        <dbReference type="ARBA" id="ARBA00007739"/>
    </source>
</evidence>
<feature type="domain" description="Fibronectin type-III" evidence="16">
    <location>
        <begin position="703"/>
        <end position="796"/>
    </location>
</feature>
<dbReference type="AlphaFoldDB" id="A0A223EMI1"/>
<dbReference type="PANTHER" id="PTHR32282">
    <property type="entry name" value="BINDING PROTEIN TRANSPEPTIDASE, PUTATIVE-RELATED"/>
    <property type="match status" value="1"/>
</dbReference>
<keyword evidence="11" id="KW-0961">Cell wall biogenesis/degradation</keyword>
<feature type="compositionally biased region" description="Basic and acidic residues" evidence="14">
    <location>
        <begin position="1"/>
        <end position="13"/>
    </location>
</feature>
<dbReference type="InterPro" id="IPR036950">
    <property type="entry name" value="PBP_transglycosylase"/>
</dbReference>
<dbReference type="GeneID" id="56475547"/>
<dbReference type="SUPFAM" id="SSF49265">
    <property type="entry name" value="Fibronectin type III"/>
    <property type="match status" value="1"/>
</dbReference>
<dbReference type="InterPro" id="IPR003961">
    <property type="entry name" value="FN3_dom"/>
</dbReference>
<comment type="similarity">
    <text evidence="1">In the C-terminal section; belongs to the transpeptidase family.</text>
</comment>
<feature type="compositionally biased region" description="Low complexity" evidence="14">
    <location>
        <begin position="830"/>
        <end position="855"/>
    </location>
</feature>
<keyword evidence="6" id="KW-0808">Transferase</keyword>
<name>A0A223EMI1_9BACI</name>
<comment type="similarity">
    <text evidence="2">In the N-terminal section; belongs to the glycosyltransferase 51 family.</text>
</comment>
<dbReference type="Pfam" id="PF00912">
    <property type="entry name" value="Transgly"/>
    <property type="match status" value="1"/>
</dbReference>
<proteinExistence type="inferred from homology"/>
<dbReference type="GO" id="GO:0006508">
    <property type="term" value="P:proteolysis"/>
    <property type="evidence" value="ECO:0007669"/>
    <property type="project" value="UniProtKB-KW"/>
</dbReference>
<evidence type="ECO:0000256" key="5">
    <source>
        <dbReference type="ARBA" id="ARBA00022676"/>
    </source>
</evidence>
<feature type="compositionally biased region" description="Acidic residues" evidence="14">
    <location>
        <begin position="876"/>
        <end position="885"/>
    </location>
</feature>
<evidence type="ECO:0000256" key="10">
    <source>
        <dbReference type="ARBA" id="ARBA00023268"/>
    </source>
</evidence>
<evidence type="ECO:0000256" key="15">
    <source>
        <dbReference type="SAM" id="Phobius"/>
    </source>
</evidence>
<dbReference type="CDD" id="cd00063">
    <property type="entry name" value="FN3"/>
    <property type="match status" value="1"/>
</dbReference>
<dbReference type="InterPro" id="IPR001460">
    <property type="entry name" value="PCN-bd_Tpept"/>
</dbReference>
<dbReference type="Pfam" id="PF00041">
    <property type="entry name" value="fn3"/>
    <property type="match status" value="1"/>
</dbReference>
<keyword evidence="10" id="KW-0511">Multifunctional enzyme</keyword>
<dbReference type="GO" id="GO:0009252">
    <property type="term" value="P:peptidoglycan biosynthetic process"/>
    <property type="evidence" value="ECO:0007669"/>
    <property type="project" value="UniProtKB-KW"/>
</dbReference>
<comment type="catalytic activity">
    <reaction evidence="12">
        <text>Preferential cleavage: (Ac)2-L-Lys-D-Ala-|-D-Ala. Also transpeptidation of peptidyl-alanyl moieties that are N-acyl substituents of D-alanine.</text>
        <dbReference type="EC" id="3.4.16.4"/>
    </reaction>
</comment>
<evidence type="ECO:0000256" key="9">
    <source>
        <dbReference type="ARBA" id="ARBA00022984"/>
    </source>
</evidence>
<dbReference type="GO" id="GO:0071555">
    <property type="term" value="P:cell wall organization"/>
    <property type="evidence" value="ECO:0007669"/>
    <property type="project" value="UniProtKB-KW"/>
</dbReference>
<dbReference type="OrthoDB" id="9766909at2"/>
<evidence type="ECO:0000256" key="13">
    <source>
        <dbReference type="ARBA" id="ARBA00049902"/>
    </source>
</evidence>
<dbReference type="Pfam" id="PF00905">
    <property type="entry name" value="Transpeptidase"/>
    <property type="match status" value="1"/>
</dbReference>
<keyword evidence="15" id="KW-1133">Transmembrane helix</keyword>
<gene>
    <name evidence="17" type="ORF">BS1321_22465</name>
</gene>
<comment type="catalytic activity">
    <reaction evidence="13">
        <text>[GlcNAc-(1-&gt;4)-Mur2Ac(oyl-L-Ala-gamma-D-Glu-L-Lys-D-Ala-D-Ala)](n)-di-trans,octa-cis-undecaprenyl diphosphate + beta-D-GlcNAc-(1-&gt;4)-Mur2Ac(oyl-L-Ala-gamma-D-Glu-L-Lys-D-Ala-D-Ala)-di-trans,octa-cis-undecaprenyl diphosphate = [GlcNAc-(1-&gt;4)-Mur2Ac(oyl-L-Ala-gamma-D-Glu-L-Lys-D-Ala-D-Ala)](n+1)-di-trans,octa-cis-undecaprenyl diphosphate + di-trans,octa-cis-undecaprenyl diphosphate + H(+)</text>
        <dbReference type="Rhea" id="RHEA:23708"/>
        <dbReference type="Rhea" id="RHEA-COMP:9602"/>
        <dbReference type="Rhea" id="RHEA-COMP:9603"/>
        <dbReference type="ChEBI" id="CHEBI:15378"/>
        <dbReference type="ChEBI" id="CHEBI:58405"/>
        <dbReference type="ChEBI" id="CHEBI:60033"/>
        <dbReference type="ChEBI" id="CHEBI:78435"/>
        <dbReference type="EC" id="2.4.99.28"/>
    </reaction>
</comment>
<keyword evidence="7" id="KW-0378">Hydrolase</keyword>